<dbReference type="PANTHER" id="PTHR23389">
    <property type="entry name" value="CHROMOSOME TRANSMISSION FIDELITY FACTOR 18"/>
    <property type="match status" value="1"/>
</dbReference>
<dbReference type="SUPFAM" id="SSF52540">
    <property type="entry name" value="P-loop containing nucleoside triphosphate hydrolases"/>
    <property type="match status" value="1"/>
</dbReference>
<feature type="region of interest" description="Disordered" evidence="2">
    <location>
        <begin position="1041"/>
        <end position="1070"/>
    </location>
</feature>
<keyword evidence="5" id="KW-1185">Reference proteome</keyword>
<feature type="region of interest" description="Disordered" evidence="2">
    <location>
        <begin position="148"/>
        <end position="195"/>
    </location>
</feature>
<dbReference type="CDD" id="cd00603">
    <property type="entry name" value="IPT_PCSR"/>
    <property type="match status" value="1"/>
</dbReference>
<feature type="compositionally biased region" description="Basic and acidic residues" evidence="2">
    <location>
        <begin position="166"/>
        <end position="179"/>
    </location>
</feature>
<evidence type="ECO:0000313" key="5">
    <source>
        <dbReference type="Proteomes" id="UP001530377"/>
    </source>
</evidence>
<feature type="region of interest" description="Disordered" evidence="2">
    <location>
        <begin position="1"/>
        <end position="123"/>
    </location>
</feature>
<feature type="compositionally biased region" description="Acidic residues" evidence="2">
    <location>
        <begin position="694"/>
        <end position="711"/>
    </location>
</feature>
<evidence type="ECO:0000256" key="1">
    <source>
        <dbReference type="ARBA" id="ARBA00022705"/>
    </source>
</evidence>
<feature type="compositionally biased region" description="Basic residues" evidence="2">
    <location>
        <begin position="254"/>
        <end position="264"/>
    </location>
</feature>
<evidence type="ECO:0000313" key="4">
    <source>
        <dbReference type="EMBL" id="KAL3817019.1"/>
    </source>
</evidence>
<feature type="region of interest" description="Disordered" evidence="2">
    <location>
        <begin position="1232"/>
        <end position="1255"/>
    </location>
</feature>
<sequence>MVSTKSDSDGDDDIVGKGMADDGTSAQQRRQLQLQLQRELKHPRETLSASSSSTGTTAEKKVGGKISTTNSSRILSLRDESTSLSSSQVDLNKKKTKAKKIDKENSRRSETKKTIGDGGGGGGQLASIFFPKTGVRAAPPRGVIDVVSTGKVKSSRKKLKLTTRTKAKEKVISLLRKEDGDADNEGSQPILVPGVKQADYQEHVVAERQHRASALARQEQQQKQPRRNQKKLVASTDESAEDDQEESTSEKPSKRIRPSRKRSGRQQQRDDNDADCYNDNYSLSSEHAEDDEDVEYVATNGRSAPTTITAASRQKNTFLSKKQLAEHHAAEIFARRKREAAEERERQKKREELRQMRRPNKEEELELITKDLGAAPADAVDVYRRNSTAALHISDVVPAMDKTTSDQNRRCGQERKKDMCITAVRFPCPSHVMPNNDTNDDESSEIMTEVPITCSASLRHVRRTPKYQHLKPDMVPSTATEKLLTEHPCGLVADDAHARNIMFDMLSSVFCQIKSESNTGEKVGTNKDEEKQLWVDMFSMTTIPDDVLGTNNKEASIKLMSFVEEWKLRRHKSVQRMGRATFSKGGKKKKRKHGYDSDDSFLDDGDAGLENIFLITGPTGSGKTRLVHAVAEQSDCVVIEINSSEQRSGAALKRAIQETTQSHSSLAMSKKKQHQGISTGRFFGSIASGIEKNNDDDTENDDSDSCFESDEESVKESHSLTIILIDEVDLMFDEDTGFWLALAQVAQKAKCPIVLTANFSPPELRNFRCQSISLKRPLPQECGFKMAHVAKSKSMCFNNDLDPKEKLNRLSLIAEFCHCDIRKILNEMQLFHFSQSRPHARSVRVDMNYFGIHRTECSTPLGAVVDRPIILSIKPKTIPKDRHTLITIIGKNFSSVTFSTQRGTGVLAKLFIGGIDCSHFRIISATEIIAVCPPCTIPKGVSENAIYQDHFSKNIDCLTCKFVEVSVRKKCANGLVLHSSSLLGLENNECPATKNWNIEYDIPLRDEGWGKYLSREDFIRKSISQKEALKSTTIENDSLMLSSDEEEFEKKSAPHAGNDQVQRNEGEKGTVENECEKIVISPQALLDAAIASIGACEETSEFRLSPKDHGENLVEVNKFADDLGRLSDAILLEDSLSTLAIPSLAGSVEGFGSDAPETSSVEASSVAKLCKEKNKKPPSFEALYLSGLNESSFFFGNTDSFVTHPIMRRDRQLLSYSELHSRGLGFLDSSGCSSDEISDNSKSGMEDEETETESSFLKLQTRVRSEDDSLLNPQVSPPLLSLPSLLEQSLGVARNLGFAVDPTPLLRSRSNQIATDALGVMHSAVANCDLWYTGLRHDSSDEAVQMNHVWRRDSILDRPLSLDYLPHLRAIAHYEGRIRGKVEDMMKEEADTRGGRRTRTSRKNIRRHYLDECAGGQDKTIEGKALELADKYMIVE</sequence>
<dbReference type="EMBL" id="JALLPB020000121">
    <property type="protein sequence ID" value="KAL3817019.1"/>
    <property type="molecule type" value="Genomic_DNA"/>
</dbReference>
<feature type="region of interest" description="Disordered" evidence="2">
    <location>
        <begin position="337"/>
        <end position="360"/>
    </location>
</feature>
<feature type="compositionally biased region" description="Low complexity" evidence="2">
    <location>
        <begin position="27"/>
        <end position="37"/>
    </location>
</feature>
<keyword evidence="1" id="KW-0235">DNA replication</keyword>
<gene>
    <name evidence="4" type="ORF">ACHAXA_002931</name>
</gene>
<dbReference type="InterPro" id="IPR002909">
    <property type="entry name" value="IPT_dom"/>
</dbReference>
<reference evidence="4 5" key="1">
    <citation type="submission" date="2024-10" db="EMBL/GenBank/DDBJ databases">
        <title>Updated reference genomes for cyclostephanoid diatoms.</title>
        <authorList>
            <person name="Roberts W.R."/>
            <person name="Alverson A.J."/>
        </authorList>
    </citation>
    <scope>NUCLEOTIDE SEQUENCE [LARGE SCALE GENOMIC DNA]</scope>
    <source>
        <strain evidence="4 5">AJA228-03</strain>
    </source>
</reference>
<dbReference type="Pfam" id="PF01833">
    <property type="entry name" value="TIG"/>
    <property type="match status" value="1"/>
</dbReference>
<organism evidence="4 5">
    <name type="scientific">Cyclostephanos tholiformis</name>
    <dbReference type="NCBI Taxonomy" id="382380"/>
    <lineage>
        <taxon>Eukaryota</taxon>
        <taxon>Sar</taxon>
        <taxon>Stramenopiles</taxon>
        <taxon>Ochrophyta</taxon>
        <taxon>Bacillariophyta</taxon>
        <taxon>Coscinodiscophyceae</taxon>
        <taxon>Thalassiosirophycidae</taxon>
        <taxon>Stephanodiscales</taxon>
        <taxon>Stephanodiscaceae</taxon>
        <taxon>Cyclostephanos</taxon>
    </lineage>
</organism>
<feature type="compositionally biased region" description="Basic residues" evidence="2">
    <location>
        <begin position="153"/>
        <end position="165"/>
    </location>
</feature>
<protein>
    <recommendedName>
        <fullName evidence="3">AAA+ ATPase domain-containing protein</fullName>
    </recommendedName>
</protein>
<dbReference type="InterPro" id="IPR013783">
    <property type="entry name" value="Ig-like_fold"/>
</dbReference>
<dbReference type="InterPro" id="IPR014756">
    <property type="entry name" value="Ig_E-set"/>
</dbReference>
<proteinExistence type="predicted"/>
<dbReference type="PANTHER" id="PTHR23389:SF6">
    <property type="entry name" value="REPLICATION FACTOR C SUBUNIT 1"/>
    <property type="match status" value="1"/>
</dbReference>
<accession>A0ABD3RXP9</accession>
<name>A0ABD3RXP9_9STRA</name>
<evidence type="ECO:0000256" key="2">
    <source>
        <dbReference type="SAM" id="MobiDB-lite"/>
    </source>
</evidence>
<feature type="domain" description="AAA+ ATPase" evidence="3">
    <location>
        <begin position="609"/>
        <end position="778"/>
    </location>
</feature>
<dbReference type="InterPro" id="IPR049945">
    <property type="entry name" value="AAA_22"/>
</dbReference>
<feature type="region of interest" description="Disordered" evidence="2">
    <location>
        <begin position="688"/>
        <end position="712"/>
    </location>
</feature>
<dbReference type="InterPro" id="IPR003593">
    <property type="entry name" value="AAA+_ATPase"/>
</dbReference>
<dbReference type="GO" id="GO:0006260">
    <property type="term" value="P:DNA replication"/>
    <property type="evidence" value="ECO:0007669"/>
    <property type="project" value="UniProtKB-KW"/>
</dbReference>
<dbReference type="SUPFAM" id="SSF81296">
    <property type="entry name" value="E set domains"/>
    <property type="match status" value="1"/>
</dbReference>
<comment type="caution">
    <text evidence="4">The sequence shown here is derived from an EMBL/GenBank/DDBJ whole genome shotgun (WGS) entry which is preliminary data.</text>
</comment>
<feature type="region of interest" description="Disordered" evidence="2">
    <location>
        <begin position="577"/>
        <end position="597"/>
    </location>
</feature>
<feature type="compositionally biased region" description="Acidic residues" evidence="2">
    <location>
        <begin position="238"/>
        <end position="247"/>
    </location>
</feature>
<dbReference type="Gene3D" id="2.60.40.10">
    <property type="entry name" value="Immunoglobulins"/>
    <property type="match status" value="1"/>
</dbReference>
<evidence type="ECO:0000259" key="3">
    <source>
        <dbReference type="SMART" id="SM00382"/>
    </source>
</evidence>
<feature type="compositionally biased region" description="Polar residues" evidence="2">
    <location>
        <begin position="1232"/>
        <end position="1243"/>
    </location>
</feature>
<feature type="compositionally biased region" description="Basic and acidic residues" evidence="2">
    <location>
        <begin position="99"/>
        <end position="115"/>
    </location>
</feature>
<dbReference type="InterPro" id="IPR027417">
    <property type="entry name" value="P-loop_NTPase"/>
</dbReference>
<dbReference type="Pfam" id="PF13401">
    <property type="entry name" value="AAA_22"/>
    <property type="match status" value="1"/>
</dbReference>
<dbReference type="SMART" id="SM00382">
    <property type="entry name" value="AAA"/>
    <property type="match status" value="1"/>
</dbReference>
<dbReference type="Gene3D" id="3.40.50.300">
    <property type="entry name" value="P-loop containing nucleotide triphosphate hydrolases"/>
    <property type="match status" value="1"/>
</dbReference>
<feature type="compositionally biased region" description="Low complexity" evidence="2">
    <location>
        <begin position="46"/>
        <end position="57"/>
    </location>
</feature>
<feature type="region of interest" description="Disordered" evidence="2">
    <location>
        <begin position="207"/>
        <end position="292"/>
    </location>
</feature>
<dbReference type="Proteomes" id="UP001530377">
    <property type="component" value="Unassembled WGS sequence"/>
</dbReference>